<dbReference type="Gene3D" id="1.20.5.170">
    <property type="match status" value="1"/>
</dbReference>
<proteinExistence type="inferred from homology"/>
<dbReference type="PaxDb" id="8355-A0A1L8ERQ3"/>
<dbReference type="SUPFAM" id="SSF64593">
    <property type="entry name" value="Intermediate filament protein, coiled coil region"/>
    <property type="match status" value="2"/>
</dbReference>
<dbReference type="InterPro" id="IPR018039">
    <property type="entry name" value="IF_conserved"/>
</dbReference>
<keyword evidence="5" id="KW-1185">Reference proteome</keyword>
<gene>
    <name evidence="6" type="primary">LOC121398338</name>
</gene>
<dbReference type="CTD" id="121398338"/>
<dbReference type="GeneID" id="121398338"/>
<dbReference type="GO" id="GO:0045095">
    <property type="term" value="C:keratin filament"/>
    <property type="evidence" value="ECO:0000318"/>
    <property type="project" value="GO_Central"/>
</dbReference>
<keyword evidence="1" id="KW-0416">Keratin</keyword>
<dbReference type="GO" id="GO:0002009">
    <property type="term" value="P:morphogenesis of an epithelium"/>
    <property type="evidence" value="ECO:0000318"/>
    <property type="project" value="GO_Central"/>
</dbReference>
<dbReference type="STRING" id="8355.A0A1L8ERQ3"/>
<dbReference type="PROSITE" id="PS00226">
    <property type="entry name" value="IF_ROD_1"/>
    <property type="match status" value="1"/>
</dbReference>
<dbReference type="AlphaFoldDB" id="A0A1L8ERQ3"/>
<accession>A0A1L8ERQ3</accession>
<dbReference type="KEGG" id="xla:121398338"/>
<dbReference type="FunFam" id="1.20.5.1160:FF:000002">
    <property type="entry name" value="Type I keratin 10"/>
    <property type="match status" value="1"/>
</dbReference>
<dbReference type="GO" id="GO:0030855">
    <property type="term" value="P:epithelial cell differentiation"/>
    <property type="evidence" value="ECO:0000318"/>
    <property type="project" value="GO_Central"/>
</dbReference>
<dbReference type="OrthoDB" id="9903172at2759"/>
<organism evidence="5 6">
    <name type="scientific">Xenopus laevis</name>
    <name type="common">African clawed frog</name>
    <dbReference type="NCBI Taxonomy" id="8355"/>
    <lineage>
        <taxon>Eukaryota</taxon>
        <taxon>Metazoa</taxon>
        <taxon>Chordata</taxon>
        <taxon>Craniata</taxon>
        <taxon>Vertebrata</taxon>
        <taxon>Euteleostomi</taxon>
        <taxon>Amphibia</taxon>
        <taxon>Batrachia</taxon>
        <taxon>Anura</taxon>
        <taxon>Pipoidea</taxon>
        <taxon>Pipidae</taxon>
        <taxon>Xenopodinae</taxon>
        <taxon>Xenopus</taxon>
        <taxon>Xenopus</taxon>
    </lineage>
</organism>
<dbReference type="SMART" id="SM01391">
    <property type="entry name" value="Filament"/>
    <property type="match status" value="1"/>
</dbReference>
<dbReference type="Gene3D" id="1.20.5.500">
    <property type="entry name" value="Single helix bin"/>
    <property type="match status" value="1"/>
</dbReference>
<dbReference type="PRINTS" id="PR01248">
    <property type="entry name" value="TYPE1KERATIN"/>
</dbReference>
<dbReference type="Pfam" id="PF00038">
    <property type="entry name" value="Filament"/>
    <property type="match status" value="1"/>
</dbReference>
<dbReference type="GO" id="GO:0030280">
    <property type="term" value="F:structural constituent of skin epidermis"/>
    <property type="evidence" value="ECO:0000318"/>
    <property type="project" value="GO_Central"/>
</dbReference>
<dbReference type="OMA" id="EKKIHGW"/>
<keyword evidence="2 4" id="KW-0403">Intermediate filament</keyword>
<dbReference type="InterPro" id="IPR002957">
    <property type="entry name" value="Keratin_I"/>
</dbReference>
<dbReference type="GO" id="GO:0005856">
    <property type="term" value="C:cytoskeleton"/>
    <property type="evidence" value="ECO:0000318"/>
    <property type="project" value="GO_Central"/>
</dbReference>
<dbReference type="Gene3D" id="1.20.5.1160">
    <property type="entry name" value="Vasodilator-stimulated phosphoprotein"/>
    <property type="match status" value="1"/>
</dbReference>
<dbReference type="FunFam" id="1.20.5.170:FF:000002">
    <property type="entry name" value="Type I keratin KA11"/>
    <property type="match status" value="1"/>
</dbReference>
<dbReference type="RefSeq" id="XP_041433425.1">
    <property type="nucleotide sequence ID" value="XM_041577491.1"/>
</dbReference>
<dbReference type="GO" id="GO:0045109">
    <property type="term" value="P:intermediate filament organization"/>
    <property type="evidence" value="ECO:0000318"/>
    <property type="project" value="GO_Central"/>
</dbReference>
<dbReference type="PROSITE" id="PS51842">
    <property type="entry name" value="IF_ROD_2"/>
    <property type="match status" value="1"/>
</dbReference>
<evidence type="ECO:0000256" key="4">
    <source>
        <dbReference type="RuleBase" id="RU000685"/>
    </source>
</evidence>
<dbReference type="FunFam" id="1.20.5.500:FF:000001">
    <property type="entry name" value="Type II keratin 23"/>
    <property type="match status" value="1"/>
</dbReference>
<keyword evidence="3" id="KW-0175">Coiled coil</keyword>
<evidence type="ECO:0000313" key="5">
    <source>
        <dbReference type="Proteomes" id="UP000186698"/>
    </source>
</evidence>
<evidence type="ECO:0000256" key="2">
    <source>
        <dbReference type="ARBA" id="ARBA00022754"/>
    </source>
</evidence>
<evidence type="ECO:0000313" key="6">
    <source>
        <dbReference type="RefSeq" id="XP_041433425.1"/>
    </source>
</evidence>
<comment type="similarity">
    <text evidence="4">Belongs to the intermediate filament family.</text>
</comment>
<sequence>MSFSSSRVGSNVSSRLSTGVYGAPSGLQGGYGGLGISKSTVRLTSSALGSNFSSGFGGATSFGGTGASGFSTAFTSTNADGLLSGNEKSTMQNLNDRLSNYLDKVRCLEKSNADLEKKIHGWNEKQGSVTVREQNYSPYYATIDELRQKILEAFIDKNRILLESDNARLAAEDFKLKYENEHSMRLGVEADINGLRKLLDEMTLSRADLELQIENLKEELTYMKKNHAEEMSVKGQQMIGTVNVEMDAPPANDLPKILGEMREHYEYLVAKNQRELEAWYLSQSESLQKEVVSGTEQVQTSKTDITDIRRNVQGLEAELQSQYSKKSALEAALADTEARYSTQLSQIQYIIGGIEAQLYDLRYEMEHQNQEHKSLLAIKSHLEAEIATYHKLLEGQEFSIGDSKKVCGGASSTTTTTKITTIVKEDASLGQKQN</sequence>
<evidence type="ECO:0000256" key="1">
    <source>
        <dbReference type="ARBA" id="ARBA00022744"/>
    </source>
</evidence>
<evidence type="ECO:0000256" key="3">
    <source>
        <dbReference type="ARBA" id="ARBA00023054"/>
    </source>
</evidence>
<dbReference type="PANTHER" id="PTHR23239">
    <property type="entry name" value="INTERMEDIATE FILAMENT"/>
    <property type="match status" value="1"/>
</dbReference>
<reference evidence="6" key="1">
    <citation type="submission" date="2025-08" db="UniProtKB">
        <authorList>
            <consortium name="RefSeq"/>
        </authorList>
    </citation>
    <scope>IDENTIFICATION</scope>
    <source>
        <strain evidence="6">J_2021</strain>
        <tissue evidence="6">Erythrocytes</tissue>
    </source>
</reference>
<protein>
    <submittedName>
        <fullName evidence="6">Keratin, type I cytoskeletal 19-like</fullName>
    </submittedName>
</protein>
<dbReference type="PANTHER" id="PTHR23239:SF385">
    <property type="entry name" value="KERATIN 15, GENE 1"/>
    <property type="match status" value="1"/>
</dbReference>
<dbReference type="InterPro" id="IPR039008">
    <property type="entry name" value="IF_rod_dom"/>
</dbReference>
<dbReference type="Proteomes" id="UP000186698">
    <property type="component" value="Chromosome 9_10L"/>
</dbReference>
<name>A0A1L8ERQ3_XENLA</name>